<organism evidence="1">
    <name type="scientific">Aegilops tauschii</name>
    <name type="common">Tausch's goatgrass</name>
    <name type="synonym">Aegilops squarrosa</name>
    <dbReference type="NCBI Taxonomy" id="37682"/>
    <lineage>
        <taxon>Eukaryota</taxon>
        <taxon>Viridiplantae</taxon>
        <taxon>Streptophyta</taxon>
        <taxon>Embryophyta</taxon>
        <taxon>Tracheophyta</taxon>
        <taxon>Spermatophyta</taxon>
        <taxon>Magnoliopsida</taxon>
        <taxon>Liliopsida</taxon>
        <taxon>Poales</taxon>
        <taxon>Poaceae</taxon>
        <taxon>BOP clade</taxon>
        <taxon>Pooideae</taxon>
        <taxon>Triticodae</taxon>
        <taxon>Triticeae</taxon>
        <taxon>Triticinae</taxon>
        <taxon>Aegilops</taxon>
    </lineage>
</organism>
<name>M8BR24_AEGTA</name>
<protein>
    <submittedName>
        <fullName evidence="1">Putative cysteine-rich receptor-like protein kinase 32</fullName>
    </submittedName>
</protein>
<dbReference type="Gene3D" id="3.30.200.20">
    <property type="entry name" value="Phosphorylase Kinase, domain 1"/>
    <property type="match status" value="1"/>
</dbReference>
<proteinExistence type="predicted"/>
<accession>M8BR24</accession>
<dbReference type="PANTHER" id="PTHR27006:SF593">
    <property type="entry name" value="PROTEIN KINASE DOMAIN-CONTAINING PROTEIN"/>
    <property type="match status" value="1"/>
</dbReference>
<dbReference type="PANTHER" id="PTHR27006">
    <property type="entry name" value="PROMASTIGOTE SURFACE ANTIGEN PROTEIN PSA"/>
    <property type="match status" value="1"/>
</dbReference>
<dbReference type="SUPFAM" id="SSF56112">
    <property type="entry name" value="Protein kinase-like (PK-like)"/>
    <property type="match status" value="1"/>
</dbReference>
<dbReference type="InterPro" id="IPR011009">
    <property type="entry name" value="Kinase-like_dom_sf"/>
</dbReference>
<reference evidence="1" key="1">
    <citation type="submission" date="2015-06" db="UniProtKB">
        <authorList>
            <consortium name="EnsemblPlants"/>
        </authorList>
    </citation>
    <scope>IDENTIFICATION</scope>
</reference>
<dbReference type="EnsemblPlants" id="EMT24439">
    <property type="protein sequence ID" value="EMT24439"/>
    <property type="gene ID" value="F775_33275"/>
</dbReference>
<sequence length="111" mass="12583">MNNFSDWIRRFWQVLPGFGKVYKGMSGRGGGGGQEVAIKRLSKDSQQGTYEFKNEVILIAILQHRNLVVSGICRSSYSQTMGFPSLTVYSWDMWMEGKTEDLLDSTIMDTC</sequence>
<dbReference type="AlphaFoldDB" id="M8BR24"/>
<evidence type="ECO:0000313" key="1">
    <source>
        <dbReference type="EnsemblPlants" id="EMT24439"/>
    </source>
</evidence>